<keyword evidence="5" id="KW-0902">Two-component regulatory system</keyword>
<protein>
    <recommendedName>
        <fullName evidence="2">Stage 0 sporulation protein A homolog</fullName>
    </recommendedName>
</protein>
<dbReference type="GO" id="GO:0000160">
    <property type="term" value="P:phosphorelay signal transduction system"/>
    <property type="evidence" value="ECO:0007669"/>
    <property type="project" value="UniProtKB-KW"/>
</dbReference>
<evidence type="ECO:0000256" key="6">
    <source>
        <dbReference type="ARBA" id="ARBA00023015"/>
    </source>
</evidence>
<evidence type="ECO:0000313" key="14">
    <source>
        <dbReference type="Proteomes" id="UP000823935"/>
    </source>
</evidence>
<evidence type="ECO:0000256" key="3">
    <source>
        <dbReference type="ARBA" id="ARBA00022490"/>
    </source>
</evidence>
<dbReference type="AlphaFoldDB" id="A0A9D1EX05"/>
<dbReference type="Pfam" id="PF12833">
    <property type="entry name" value="HTH_18"/>
    <property type="match status" value="1"/>
</dbReference>
<evidence type="ECO:0000256" key="7">
    <source>
        <dbReference type="ARBA" id="ARBA00023125"/>
    </source>
</evidence>
<dbReference type="SMART" id="SM00448">
    <property type="entry name" value="REC"/>
    <property type="match status" value="1"/>
</dbReference>
<sequence length="500" mass="57766">MDIQLLIVDDEKLTKEGLLNYIDWTSLGITQVRSASNGVEAMKLVNDFVPDILLTDVKMPHMNGIELARQIKSRYPSCKLIFLSGYADKEYLKSAIDLKAETYIEKPVILNSVTQTVSQVIQTILAEKQASRQSALRDASLSETKKIVHIDLVQDLVSPNPDWQEFKKRYVPTYFVWQDNASYAAVCIGVHGLMDVMAGKELCLSLNRFLSDQRLLSDSEFYLGLWENNRPILVTSVTYSAVLHAVLTQVRDYIKREQGFDSTIAIGPTVHRISEISQSYSIAAKNLEYQYMYFNYRSILDCHFALEEKPSPADLFARRNYSLESTEQLFRILRAEQYTDISNIRRKLYELYAATCQGIPLSWEEFRLYTLQDYAQIICYGMSSLEDLNHLEQYHQQIQKAIRFMLLNYMNPELNIRGIAQEAGLSQNYFCSLFKQNTGATANDYLMNIRMDKVCFYLKHSDLKLYEIARKVGIPDANYLNTLFKKRYGQTPTQYRRGQN</sequence>
<evidence type="ECO:0000313" key="13">
    <source>
        <dbReference type="EMBL" id="HIS33186.1"/>
    </source>
</evidence>
<evidence type="ECO:0000256" key="2">
    <source>
        <dbReference type="ARBA" id="ARBA00018672"/>
    </source>
</evidence>
<evidence type="ECO:0000256" key="1">
    <source>
        <dbReference type="ARBA" id="ARBA00004496"/>
    </source>
</evidence>
<dbReference type="SUPFAM" id="SSF46689">
    <property type="entry name" value="Homeodomain-like"/>
    <property type="match status" value="2"/>
</dbReference>
<dbReference type="PANTHER" id="PTHR42713">
    <property type="entry name" value="HISTIDINE KINASE-RELATED"/>
    <property type="match status" value="1"/>
</dbReference>
<organism evidence="13 14">
    <name type="scientific">Candidatus Limivivens intestinipullorum</name>
    <dbReference type="NCBI Taxonomy" id="2840858"/>
    <lineage>
        <taxon>Bacteria</taxon>
        <taxon>Bacillati</taxon>
        <taxon>Bacillota</taxon>
        <taxon>Clostridia</taxon>
        <taxon>Lachnospirales</taxon>
        <taxon>Lachnospiraceae</taxon>
        <taxon>Lachnospiraceae incertae sedis</taxon>
        <taxon>Candidatus Limivivens</taxon>
    </lineage>
</organism>
<dbReference type="PANTHER" id="PTHR42713:SF3">
    <property type="entry name" value="TRANSCRIPTIONAL REGULATORY PROTEIN HPTR"/>
    <property type="match status" value="1"/>
</dbReference>
<dbReference type="InterPro" id="IPR018060">
    <property type="entry name" value="HTH_AraC"/>
</dbReference>
<keyword evidence="6" id="KW-0805">Transcription regulation</keyword>
<accession>A0A9D1EX05</accession>
<comment type="caution">
    <text evidence="13">The sequence shown here is derived from an EMBL/GenBank/DDBJ whole genome shotgun (WGS) entry which is preliminary data.</text>
</comment>
<evidence type="ECO:0000256" key="5">
    <source>
        <dbReference type="ARBA" id="ARBA00023012"/>
    </source>
</evidence>
<reference evidence="13" key="1">
    <citation type="submission" date="2020-10" db="EMBL/GenBank/DDBJ databases">
        <authorList>
            <person name="Gilroy R."/>
        </authorList>
    </citation>
    <scope>NUCLEOTIDE SEQUENCE</scope>
    <source>
        <strain evidence="13">CHK190-19873</strain>
    </source>
</reference>
<feature type="domain" description="HTH araC/xylS-type" evidence="11">
    <location>
        <begin position="399"/>
        <end position="498"/>
    </location>
</feature>
<gene>
    <name evidence="13" type="ORF">IAB44_16825</name>
</gene>
<comment type="function">
    <text evidence="9">May play the central regulatory role in sporulation. It may be an element of the effector pathway responsible for the activation of sporulation genes in response to nutritional stress. Spo0A may act in concert with spo0H (a sigma factor) to control the expression of some genes that are critical to the sporulation process.</text>
</comment>
<dbReference type="PROSITE" id="PS50110">
    <property type="entry name" value="RESPONSE_REGULATORY"/>
    <property type="match status" value="1"/>
</dbReference>
<dbReference type="PROSITE" id="PS01124">
    <property type="entry name" value="HTH_ARAC_FAMILY_2"/>
    <property type="match status" value="1"/>
</dbReference>
<keyword evidence="3" id="KW-0963">Cytoplasm</keyword>
<dbReference type="PROSITE" id="PS00041">
    <property type="entry name" value="HTH_ARAC_FAMILY_1"/>
    <property type="match status" value="1"/>
</dbReference>
<name>A0A9D1EX05_9FIRM</name>
<dbReference type="InterPro" id="IPR011006">
    <property type="entry name" value="CheY-like_superfamily"/>
</dbReference>
<dbReference type="EMBL" id="DVIQ01000114">
    <property type="protein sequence ID" value="HIS33186.1"/>
    <property type="molecule type" value="Genomic_DNA"/>
</dbReference>
<evidence type="ECO:0000256" key="4">
    <source>
        <dbReference type="ARBA" id="ARBA00022553"/>
    </source>
</evidence>
<dbReference type="InterPro" id="IPR018062">
    <property type="entry name" value="HTH_AraC-typ_CS"/>
</dbReference>
<dbReference type="GO" id="GO:0003700">
    <property type="term" value="F:DNA-binding transcription factor activity"/>
    <property type="evidence" value="ECO:0007669"/>
    <property type="project" value="InterPro"/>
</dbReference>
<keyword evidence="4 10" id="KW-0597">Phosphoprotein</keyword>
<keyword evidence="8" id="KW-0804">Transcription</keyword>
<comment type="subcellular location">
    <subcellularLocation>
        <location evidence="1">Cytoplasm</location>
    </subcellularLocation>
</comment>
<dbReference type="Gene3D" id="3.40.50.2300">
    <property type="match status" value="1"/>
</dbReference>
<reference evidence="13" key="2">
    <citation type="journal article" date="2021" name="PeerJ">
        <title>Extensive microbial diversity within the chicken gut microbiome revealed by metagenomics and culture.</title>
        <authorList>
            <person name="Gilroy R."/>
            <person name="Ravi A."/>
            <person name="Getino M."/>
            <person name="Pursley I."/>
            <person name="Horton D.L."/>
            <person name="Alikhan N.F."/>
            <person name="Baker D."/>
            <person name="Gharbi K."/>
            <person name="Hall N."/>
            <person name="Watson M."/>
            <person name="Adriaenssens E.M."/>
            <person name="Foster-Nyarko E."/>
            <person name="Jarju S."/>
            <person name="Secka A."/>
            <person name="Antonio M."/>
            <person name="Oren A."/>
            <person name="Chaudhuri R.R."/>
            <person name="La Ragione R."/>
            <person name="Hildebrand F."/>
            <person name="Pallen M.J."/>
        </authorList>
    </citation>
    <scope>NUCLEOTIDE SEQUENCE</scope>
    <source>
        <strain evidence="13">CHK190-19873</strain>
    </source>
</reference>
<dbReference type="InterPro" id="IPR001789">
    <property type="entry name" value="Sig_transdc_resp-reg_receiver"/>
</dbReference>
<evidence type="ECO:0000256" key="10">
    <source>
        <dbReference type="PROSITE-ProRule" id="PRU00169"/>
    </source>
</evidence>
<evidence type="ECO:0000259" key="11">
    <source>
        <dbReference type="PROSITE" id="PS01124"/>
    </source>
</evidence>
<dbReference type="SMART" id="SM00342">
    <property type="entry name" value="HTH_ARAC"/>
    <property type="match status" value="1"/>
</dbReference>
<evidence type="ECO:0000256" key="9">
    <source>
        <dbReference type="ARBA" id="ARBA00024867"/>
    </source>
</evidence>
<feature type="domain" description="Response regulatory" evidence="12">
    <location>
        <begin position="4"/>
        <end position="121"/>
    </location>
</feature>
<evidence type="ECO:0000256" key="8">
    <source>
        <dbReference type="ARBA" id="ARBA00023163"/>
    </source>
</evidence>
<dbReference type="GO" id="GO:0043565">
    <property type="term" value="F:sequence-specific DNA binding"/>
    <property type="evidence" value="ECO:0007669"/>
    <property type="project" value="InterPro"/>
</dbReference>
<dbReference type="Proteomes" id="UP000823935">
    <property type="component" value="Unassembled WGS sequence"/>
</dbReference>
<dbReference type="InterPro" id="IPR051552">
    <property type="entry name" value="HptR"/>
</dbReference>
<feature type="modified residue" description="4-aspartylphosphate" evidence="10">
    <location>
        <position position="56"/>
    </location>
</feature>
<dbReference type="Gene3D" id="1.10.10.60">
    <property type="entry name" value="Homeodomain-like"/>
    <property type="match status" value="2"/>
</dbReference>
<dbReference type="Pfam" id="PF00072">
    <property type="entry name" value="Response_reg"/>
    <property type="match status" value="1"/>
</dbReference>
<dbReference type="GO" id="GO:0005737">
    <property type="term" value="C:cytoplasm"/>
    <property type="evidence" value="ECO:0007669"/>
    <property type="project" value="UniProtKB-SubCell"/>
</dbReference>
<dbReference type="InterPro" id="IPR009057">
    <property type="entry name" value="Homeodomain-like_sf"/>
</dbReference>
<dbReference type="CDD" id="cd17536">
    <property type="entry name" value="REC_YesN-like"/>
    <property type="match status" value="1"/>
</dbReference>
<proteinExistence type="predicted"/>
<keyword evidence="7" id="KW-0238">DNA-binding</keyword>
<evidence type="ECO:0000259" key="12">
    <source>
        <dbReference type="PROSITE" id="PS50110"/>
    </source>
</evidence>
<dbReference type="SUPFAM" id="SSF52172">
    <property type="entry name" value="CheY-like"/>
    <property type="match status" value="1"/>
</dbReference>